<organism evidence="1">
    <name type="scientific">Caldilineaceae bacterium SB0661_bin_32</name>
    <dbReference type="NCBI Taxonomy" id="2605255"/>
    <lineage>
        <taxon>Bacteria</taxon>
        <taxon>Bacillati</taxon>
        <taxon>Chloroflexota</taxon>
        <taxon>Caldilineae</taxon>
        <taxon>Caldilineales</taxon>
        <taxon>Caldilineaceae</taxon>
    </lineage>
</organism>
<accession>A0A6B1D2B3</accession>
<dbReference type="Gene3D" id="3.40.50.1220">
    <property type="entry name" value="TPP-binding domain"/>
    <property type="match status" value="1"/>
</dbReference>
<sequence length="384" mass="44743">MIDYSDHNHLEQLSEYLWQGPRSRASVMVGAGISRNAIPLHGEQNSFPAWRELSQLMLKELYPDTPIEEFMTKTATRIASEYSSRFGEAGLEDFLRKSIPDDSHKPGEIHRLLLKLPWNDVYTTNYDTLLERTEVAERTYSQVTKITDLMNPSPPQIIKLHGSFPCQTPFIITESHYLRYEEEFAPFVNTFRQSLIVNALVLLGFSGDDPNFQKWTRWIQHHFDNKNHPIYMISSSHLQDVERSYLIDRGVTPIDLSLVFNAAESSSESHAKRLESFLHKLLNDRPARPERWPRSVSSTSPLVNDESSALDVLHRWRSERKEYPGWIVPTDDIRRELFADLNQNYGRILKAIVEWTPVERALIFREILWRFDISMLPLESTLIM</sequence>
<gene>
    <name evidence="1" type="ORF">F4X14_03035</name>
</gene>
<name>A0A6B1D2B3_9CHLR</name>
<protein>
    <submittedName>
        <fullName evidence="1">SIR2 family protein</fullName>
    </submittedName>
</protein>
<reference evidence="1" key="1">
    <citation type="submission" date="2019-09" db="EMBL/GenBank/DDBJ databases">
        <title>Characterisation of the sponge microbiome using genome-centric metagenomics.</title>
        <authorList>
            <person name="Engelberts J.P."/>
            <person name="Robbins S.J."/>
            <person name="De Goeij J.M."/>
            <person name="Aranda M."/>
            <person name="Bell S.C."/>
            <person name="Webster N.S."/>
        </authorList>
    </citation>
    <scope>NUCLEOTIDE SEQUENCE</scope>
    <source>
        <strain evidence="1">SB0661_bin_32</strain>
    </source>
</reference>
<dbReference type="EMBL" id="VXMH01000016">
    <property type="protein sequence ID" value="MYC93921.1"/>
    <property type="molecule type" value="Genomic_DNA"/>
</dbReference>
<dbReference type="SUPFAM" id="SSF52467">
    <property type="entry name" value="DHS-like NAD/FAD-binding domain"/>
    <property type="match status" value="1"/>
</dbReference>
<dbReference type="InterPro" id="IPR029035">
    <property type="entry name" value="DHS-like_NAD/FAD-binding_dom"/>
</dbReference>
<dbReference type="AlphaFoldDB" id="A0A6B1D2B3"/>
<dbReference type="Pfam" id="PF13289">
    <property type="entry name" value="SIR2_2"/>
    <property type="match status" value="1"/>
</dbReference>
<comment type="caution">
    <text evidence="1">The sequence shown here is derived from an EMBL/GenBank/DDBJ whole genome shotgun (WGS) entry which is preliminary data.</text>
</comment>
<proteinExistence type="predicted"/>
<evidence type="ECO:0000313" key="1">
    <source>
        <dbReference type="EMBL" id="MYC93921.1"/>
    </source>
</evidence>